<evidence type="ECO:0000313" key="1">
    <source>
        <dbReference type="EMBL" id="MZQ85777.1"/>
    </source>
</evidence>
<protein>
    <submittedName>
        <fullName evidence="1">Uncharacterized protein</fullName>
    </submittedName>
</protein>
<gene>
    <name evidence="1" type="ORF">GQF01_27100</name>
</gene>
<keyword evidence="2" id="KW-1185">Reference proteome</keyword>
<comment type="caution">
    <text evidence="1">The sequence shown here is derived from an EMBL/GenBank/DDBJ whole genome shotgun (WGS) entry which is preliminary data.</text>
</comment>
<proteinExistence type="predicted"/>
<reference evidence="1 2" key="1">
    <citation type="submission" date="2019-12" db="EMBL/GenBank/DDBJ databases">
        <title>Paenibacillus sp. nov. sp. isolated from soil.</title>
        <authorList>
            <person name="Kim J."/>
            <person name="Jeong S.E."/>
            <person name="Jung H.S."/>
            <person name="Jeon C.O."/>
        </authorList>
    </citation>
    <scope>NUCLEOTIDE SEQUENCE [LARGE SCALE GENOMIC DNA]</scope>
    <source>
        <strain evidence="1 2">5J-6</strain>
    </source>
</reference>
<accession>A0A6L8V651</accession>
<dbReference type="AlphaFoldDB" id="A0A6L8V651"/>
<dbReference type="Proteomes" id="UP000481087">
    <property type="component" value="Unassembled WGS sequence"/>
</dbReference>
<evidence type="ECO:0000313" key="2">
    <source>
        <dbReference type="Proteomes" id="UP000481087"/>
    </source>
</evidence>
<organism evidence="1 2">
    <name type="scientific">Paenibacillus silvestris</name>
    <dbReference type="NCBI Taxonomy" id="2606219"/>
    <lineage>
        <taxon>Bacteria</taxon>
        <taxon>Bacillati</taxon>
        <taxon>Bacillota</taxon>
        <taxon>Bacilli</taxon>
        <taxon>Bacillales</taxon>
        <taxon>Paenibacillaceae</taxon>
        <taxon>Paenibacillus</taxon>
    </lineage>
</organism>
<name>A0A6L8V651_9BACL</name>
<sequence>MTISSDNIDLLDAKIAGICYSFYRYEINTGMLRLNDLIIELSDYLSKKDMEEGKLIEINQLLELVQQAVENKDYLIAADVLKYELIVRMQ</sequence>
<dbReference type="EMBL" id="WTUZ01000035">
    <property type="protein sequence ID" value="MZQ85777.1"/>
    <property type="molecule type" value="Genomic_DNA"/>
</dbReference>
<dbReference type="RefSeq" id="WP_161410094.1">
    <property type="nucleotide sequence ID" value="NZ_WTUZ01000035.1"/>
</dbReference>